<protein>
    <submittedName>
        <fullName evidence="3">Uncharacterized protein</fullName>
    </submittedName>
</protein>
<feature type="region of interest" description="Disordered" evidence="1">
    <location>
        <begin position="71"/>
        <end position="120"/>
    </location>
</feature>
<keyword evidence="2" id="KW-0812">Transmembrane</keyword>
<comment type="caution">
    <text evidence="3">The sequence shown here is derived from an EMBL/GenBank/DDBJ whole genome shotgun (WGS) entry which is preliminary data.</text>
</comment>
<gene>
    <name evidence="3" type="ORF">CV103_06920</name>
</gene>
<dbReference type="AlphaFoldDB" id="A0A2T4I4S2"/>
<feature type="compositionally biased region" description="Basic and acidic residues" evidence="1">
    <location>
        <begin position="108"/>
        <end position="120"/>
    </location>
</feature>
<sequence length="120" mass="12928">MRREPPPTEKSDFIPIMLSIAAAEIGFALTAFCLRDAGVIGSQTLLIILVVLIAVAGGAFIVLDADRQARRDRAARQGEVPPPFDIYRVWPPPEGLAQARRPQASAANDRDPPKGDGDEP</sequence>
<feature type="transmembrane region" description="Helical" evidence="2">
    <location>
        <begin position="12"/>
        <end position="32"/>
    </location>
</feature>
<name>A0A2T4I4S2_9SPHN</name>
<evidence type="ECO:0000256" key="2">
    <source>
        <dbReference type="SAM" id="Phobius"/>
    </source>
</evidence>
<evidence type="ECO:0000256" key="1">
    <source>
        <dbReference type="SAM" id="MobiDB-lite"/>
    </source>
</evidence>
<proteinExistence type="predicted"/>
<keyword evidence="2" id="KW-1133">Transmembrane helix</keyword>
<dbReference type="EMBL" id="PHHF01000030">
    <property type="protein sequence ID" value="PTD24747.1"/>
    <property type="molecule type" value="Genomic_DNA"/>
</dbReference>
<evidence type="ECO:0000313" key="3">
    <source>
        <dbReference type="EMBL" id="PTD24747.1"/>
    </source>
</evidence>
<accession>A0A2T4I4S2</accession>
<evidence type="ECO:0000313" key="4">
    <source>
        <dbReference type="Proteomes" id="UP000241206"/>
    </source>
</evidence>
<feature type="transmembrane region" description="Helical" evidence="2">
    <location>
        <begin position="44"/>
        <end position="63"/>
    </location>
</feature>
<organism evidence="3 4">
    <name type="scientific">Edaphosphingomonas fennica</name>
    <dbReference type="NCBI Taxonomy" id="114404"/>
    <lineage>
        <taxon>Bacteria</taxon>
        <taxon>Pseudomonadati</taxon>
        <taxon>Pseudomonadota</taxon>
        <taxon>Alphaproteobacteria</taxon>
        <taxon>Sphingomonadales</taxon>
        <taxon>Rhizorhabdaceae</taxon>
        <taxon>Edaphosphingomonas</taxon>
    </lineage>
</organism>
<reference evidence="3 4" key="1">
    <citation type="submission" date="2017-11" db="EMBL/GenBank/DDBJ databases">
        <title>Sphingomonas oleivorans sp. nov., isolated from oil-contaminated soil.</title>
        <authorList>
            <person name="Wang L."/>
            <person name="Chen L."/>
        </authorList>
    </citation>
    <scope>NUCLEOTIDE SEQUENCE [LARGE SCALE GENOMIC DNA]</scope>
    <source>
        <strain evidence="3 4">K101</strain>
    </source>
</reference>
<keyword evidence="4" id="KW-1185">Reference proteome</keyword>
<keyword evidence="2" id="KW-0472">Membrane</keyword>
<dbReference type="Proteomes" id="UP000241206">
    <property type="component" value="Unassembled WGS sequence"/>
</dbReference>
<feature type="compositionally biased region" description="Pro residues" evidence="1">
    <location>
        <begin position="80"/>
        <end position="94"/>
    </location>
</feature>